<organism evidence="1 2">
    <name type="scientific">Eragrostis curvula</name>
    <name type="common">weeping love grass</name>
    <dbReference type="NCBI Taxonomy" id="38414"/>
    <lineage>
        <taxon>Eukaryota</taxon>
        <taxon>Viridiplantae</taxon>
        <taxon>Streptophyta</taxon>
        <taxon>Embryophyta</taxon>
        <taxon>Tracheophyta</taxon>
        <taxon>Spermatophyta</taxon>
        <taxon>Magnoliopsida</taxon>
        <taxon>Liliopsida</taxon>
        <taxon>Poales</taxon>
        <taxon>Poaceae</taxon>
        <taxon>PACMAD clade</taxon>
        <taxon>Chloridoideae</taxon>
        <taxon>Eragrostideae</taxon>
        <taxon>Eragrostidinae</taxon>
        <taxon>Eragrostis</taxon>
    </lineage>
</organism>
<name>A0A5J9UPD5_9POAL</name>
<gene>
    <name evidence="1" type="ORF">EJB05_27827</name>
</gene>
<dbReference type="Gramene" id="TVU25335">
    <property type="protein sequence ID" value="TVU25335"/>
    <property type="gene ID" value="EJB05_27827"/>
</dbReference>
<dbReference type="AlphaFoldDB" id="A0A5J9UPD5"/>
<evidence type="ECO:0000313" key="2">
    <source>
        <dbReference type="Proteomes" id="UP000324897"/>
    </source>
</evidence>
<dbReference type="Proteomes" id="UP000324897">
    <property type="component" value="Chromosome 2"/>
</dbReference>
<evidence type="ECO:0000313" key="1">
    <source>
        <dbReference type="EMBL" id="TVU25335.1"/>
    </source>
</evidence>
<sequence>MLWRIGDPAVMVCLVDTYLDRAQLQLCKEHKEVWSRN</sequence>
<comment type="caution">
    <text evidence="1">The sequence shown here is derived from an EMBL/GenBank/DDBJ whole genome shotgun (WGS) entry which is preliminary data.</text>
</comment>
<dbReference type="EMBL" id="RWGY01000013">
    <property type="protein sequence ID" value="TVU25335.1"/>
    <property type="molecule type" value="Genomic_DNA"/>
</dbReference>
<reference evidence="1 2" key="1">
    <citation type="journal article" date="2019" name="Sci. Rep.">
        <title>A high-quality genome of Eragrostis curvula grass provides insights into Poaceae evolution and supports new strategies to enhance forage quality.</title>
        <authorList>
            <person name="Carballo J."/>
            <person name="Santos B.A.C.M."/>
            <person name="Zappacosta D."/>
            <person name="Garbus I."/>
            <person name="Selva J.P."/>
            <person name="Gallo C.A."/>
            <person name="Diaz A."/>
            <person name="Albertini E."/>
            <person name="Caccamo M."/>
            <person name="Echenique V."/>
        </authorList>
    </citation>
    <scope>NUCLEOTIDE SEQUENCE [LARGE SCALE GENOMIC DNA]</scope>
    <source>
        <strain evidence="2">cv. Victoria</strain>
        <tissue evidence="1">Leaf</tissue>
    </source>
</reference>
<proteinExistence type="predicted"/>
<accession>A0A5J9UPD5</accession>
<protein>
    <submittedName>
        <fullName evidence="1">Uncharacterized protein</fullName>
    </submittedName>
</protein>
<feature type="non-terminal residue" evidence="1">
    <location>
        <position position="37"/>
    </location>
</feature>
<keyword evidence="2" id="KW-1185">Reference proteome</keyword>